<sequence length="460" mass="53329">MGKETEQKQEIVNQGVHTYSQVESYVWPQEPILREQLEWFQDQKLALMVHWGMYNQLGMVASWALSDEDAEWSRKTVDWTDDGELFKRQYRALNRAFDPVAFQPEEWAKMAKKCGFRYLILTTKHHDGFCLWDTAYTEYKTTAEECPFHTHKYADIVRTMFDAFRKEGLGIGAYFSKADWHCPDYWETEKALTRKTTRNPTYDPKENPEAWERFRAFTRDQILELGKQYGRLDILWFDAGWVAAANGQDIRLGEIVEKVRKTQPWVLAVDRTVGGAYENYVTPEMCVPEKPLRVPWESCLTLGADFNYAYGDHYKSQRELVNLLVNIVAKGGNMALNVSPQPDGRIPVEAWESLRGLGAWMQTYGEAIYGTRICAPYQSGNLAFTQKGDTVYVIRLYPEEGEAVEEELLIPYQEKIRGISMVDTKKAVEWQITEEGIRVVIPKGYREGDTPIAIVWKIER</sequence>
<evidence type="ECO:0000256" key="5">
    <source>
        <dbReference type="ARBA" id="ARBA00022801"/>
    </source>
</evidence>
<dbReference type="EMBL" id="SDKC01000001">
    <property type="protein sequence ID" value="RXS74027.1"/>
    <property type="molecule type" value="Genomic_DNA"/>
</dbReference>
<feature type="domain" description="Glycoside hydrolase family 29 N-terminal" evidence="8">
    <location>
        <begin position="21"/>
        <end position="366"/>
    </location>
</feature>
<evidence type="ECO:0000256" key="6">
    <source>
        <dbReference type="ARBA" id="ARBA00023295"/>
    </source>
</evidence>
<accession>A0A4Q1REQ9</accession>
<evidence type="ECO:0000256" key="2">
    <source>
        <dbReference type="ARBA" id="ARBA00007951"/>
    </source>
</evidence>
<evidence type="ECO:0000313" key="9">
    <source>
        <dbReference type="EMBL" id="RXS74027.1"/>
    </source>
</evidence>
<dbReference type="RefSeq" id="WP_129256867.1">
    <property type="nucleotide sequence ID" value="NZ_SDKC01000001.1"/>
</dbReference>
<dbReference type="GO" id="GO:0006004">
    <property type="term" value="P:fucose metabolic process"/>
    <property type="evidence" value="ECO:0007669"/>
    <property type="project" value="InterPro"/>
</dbReference>
<keyword evidence="10" id="KW-1185">Reference proteome</keyword>
<dbReference type="OrthoDB" id="107551at2"/>
<evidence type="ECO:0000256" key="1">
    <source>
        <dbReference type="ARBA" id="ARBA00004071"/>
    </source>
</evidence>
<evidence type="ECO:0000313" key="10">
    <source>
        <dbReference type="Proteomes" id="UP000290106"/>
    </source>
</evidence>
<dbReference type="PANTHER" id="PTHR10030:SF37">
    <property type="entry name" value="ALPHA-L-FUCOSIDASE-RELATED"/>
    <property type="match status" value="1"/>
</dbReference>
<evidence type="ECO:0000256" key="4">
    <source>
        <dbReference type="ARBA" id="ARBA00022729"/>
    </source>
</evidence>
<keyword evidence="5" id="KW-0378">Hydrolase</keyword>
<evidence type="ECO:0000256" key="3">
    <source>
        <dbReference type="ARBA" id="ARBA00012662"/>
    </source>
</evidence>
<protein>
    <recommendedName>
        <fullName evidence="3">alpha-L-fucosidase</fullName>
        <ecNumber evidence="3">3.2.1.51</ecNumber>
    </recommendedName>
</protein>
<dbReference type="Gene3D" id="3.20.20.80">
    <property type="entry name" value="Glycosidases"/>
    <property type="match status" value="1"/>
</dbReference>
<dbReference type="PRINTS" id="PR00741">
    <property type="entry name" value="GLHYDRLASE29"/>
</dbReference>
<comment type="caution">
    <text evidence="9">The sequence shown here is derived from an EMBL/GenBank/DDBJ whole genome shotgun (WGS) entry which is preliminary data.</text>
</comment>
<comment type="function">
    <text evidence="1">Alpha-L-fucosidase is responsible for hydrolyzing the alpha-1,6-linked fucose joined to the reducing-end N-acetylglucosamine of the carbohydrate moieties of glycoproteins.</text>
</comment>
<keyword evidence="4" id="KW-0732">Signal</keyword>
<dbReference type="SUPFAM" id="SSF51445">
    <property type="entry name" value="(Trans)glycosidases"/>
    <property type="match status" value="1"/>
</dbReference>
<dbReference type="PIRSF" id="PIRSF001092">
    <property type="entry name" value="Alpha-L-fucosidase"/>
    <property type="match status" value="1"/>
</dbReference>
<name>A0A4Q1REQ9_9FIRM</name>
<proteinExistence type="inferred from homology"/>
<dbReference type="SMART" id="SM00812">
    <property type="entry name" value="Alpha_L_fucos"/>
    <property type="match status" value="1"/>
</dbReference>
<dbReference type="GO" id="GO:0005764">
    <property type="term" value="C:lysosome"/>
    <property type="evidence" value="ECO:0007669"/>
    <property type="project" value="TreeGrafter"/>
</dbReference>
<dbReference type="AlphaFoldDB" id="A0A4Q1REQ9"/>
<dbReference type="InterPro" id="IPR013780">
    <property type="entry name" value="Glyco_hydro_b"/>
</dbReference>
<reference evidence="9 10" key="1">
    <citation type="submission" date="2019-01" db="EMBL/GenBank/DDBJ databases">
        <title>Blautia sp. nov. KGMB01111 isolated human feces.</title>
        <authorList>
            <person name="Park J.-E."/>
            <person name="Kim J.-S."/>
            <person name="Park S.-H."/>
        </authorList>
    </citation>
    <scope>NUCLEOTIDE SEQUENCE [LARGE SCALE GENOMIC DNA]</scope>
    <source>
        <strain evidence="9 10">KGMB01111</strain>
    </source>
</reference>
<organism evidence="9 10">
    <name type="scientific">Blautia faecicola</name>
    <dbReference type="NCBI Taxonomy" id="2509240"/>
    <lineage>
        <taxon>Bacteria</taxon>
        <taxon>Bacillati</taxon>
        <taxon>Bacillota</taxon>
        <taxon>Clostridia</taxon>
        <taxon>Lachnospirales</taxon>
        <taxon>Lachnospiraceae</taxon>
        <taxon>Blautia</taxon>
    </lineage>
</organism>
<dbReference type="Pfam" id="PF01120">
    <property type="entry name" value="Alpha_L_fucos"/>
    <property type="match status" value="1"/>
</dbReference>
<dbReference type="Proteomes" id="UP000290106">
    <property type="component" value="Unassembled WGS sequence"/>
</dbReference>
<dbReference type="InterPro" id="IPR016286">
    <property type="entry name" value="FUC_metazoa-typ"/>
</dbReference>
<evidence type="ECO:0000259" key="8">
    <source>
        <dbReference type="Pfam" id="PF01120"/>
    </source>
</evidence>
<dbReference type="GO" id="GO:0016139">
    <property type="term" value="P:glycoside catabolic process"/>
    <property type="evidence" value="ECO:0007669"/>
    <property type="project" value="TreeGrafter"/>
</dbReference>
<dbReference type="GO" id="GO:0004560">
    <property type="term" value="F:alpha-L-fucosidase activity"/>
    <property type="evidence" value="ECO:0007669"/>
    <property type="project" value="InterPro"/>
</dbReference>
<dbReference type="Gene3D" id="2.60.40.1180">
    <property type="entry name" value="Golgi alpha-mannosidase II"/>
    <property type="match status" value="1"/>
</dbReference>
<gene>
    <name evidence="9" type="ORF">ETP43_01350</name>
</gene>
<evidence type="ECO:0000256" key="7">
    <source>
        <dbReference type="PIRSR" id="PIRSR001092-1"/>
    </source>
</evidence>
<dbReference type="InterPro" id="IPR000933">
    <property type="entry name" value="Glyco_hydro_29"/>
</dbReference>
<dbReference type="InterPro" id="IPR057739">
    <property type="entry name" value="Glyco_hydro_29_N"/>
</dbReference>
<dbReference type="EC" id="3.2.1.51" evidence="3"/>
<keyword evidence="6" id="KW-0326">Glycosidase</keyword>
<feature type="site" description="May be important for catalysis" evidence="7">
    <location>
        <position position="299"/>
    </location>
</feature>
<dbReference type="InterPro" id="IPR017853">
    <property type="entry name" value="GH"/>
</dbReference>
<comment type="similarity">
    <text evidence="2">Belongs to the glycosyl hydrolase 29 family.</text>
</comment>
<dbReference type="PANTHER" id="PTHR10030">
    <property type="entry name" value="ALPHA-L-FUCOSIDASE"/>
    <property type="match status" value="1"/>
</dbReference>